<dbReference type="CDD" id="cd07597">
    <property type="entry name" value="BAR_SNX8"/>
    <property type="match status" value="1"/>
</dbReference>
<dbReference type="GO" id="GO:0032266">
    <property type="term" value="F:phosphatidylinositol-3-phosphate binding"/>
    <property type="evidence" value="ECO:0007669"/>
    <property type="project" value="TreeGrafter"/>
</dbReference>
<dbReference type="InterPro" id="IPR036871">
    <property type="entry name" value="PX_dom_sf"/>
</dbReference>
<dbReference type="GO" id="GO:0005768">
    <property type="term" value="C:endosome"/>
    <property type="evidence" value="ECO:0007669"/>
    <property type="project" value="TreeGrafter"/>
</dbReference>
<dbReference type="GO" id="GO:0006623">
    <property type="term" value="P:protein targeting to vacuole"/>
    <property type="evidence" value="ECO:0007669"/>
    <property type="project" value="TreeGrafter"/>
</dbReference>
<evidence type="ECO:0000256" key="4">
    <source>
        <dbReference type="ARBA" id="ARBA00010883"/>
    </source>
</evidence>
<keyword evidence="7" id="KW-0963">Cytoplasm</keyword>
<accession>A0A401GW77</accession>
<dbReference type="Gene3D" id="3.30.1520.10">
    <property type="entry name" value="Phox-like domain"/>
    <property type="match status" value="1"/>
</dbReference>
<evidence type="ECO:0000256" key="8">
    <source>
        <dbReference type="ARBA" id="ARBA00022927"/>
    </source>
</evidence>
<evidence type="ECO:0000313" key="13">
    <source>
        <dbReference type="Proteomes" id="UP000287166"/>
    </source>
</evidence>
<feature type="compositionally biased region" description="Polar residues" evidence="10">
    <location>
        <begin position="201"/>
        <end position="218"/>
    </location>
</feature>
<dbReference type="SMART" id="SM00027">
    <property type="entry name" value="EH"/>
    <property type="match status" value="1"/>
</dbReference>
<dbReference type="PANTHER" id="PTHR47554:SF1">
    <property type="entry name" value="SORTING NEXIN MVP1"/>
    <property type="match status" value="1"/>
</dbReference>
<dbReference type="Pfam" id="PF00787">
    <property type="entry name" value="PX"/>
    <property type="match status" value="1"/>
</dbReference>
<dbReference type="STRING" id="139825.A0A401GW77"/>
<dbReference type="SMART" id="SM00312">
    <property type="entry name" value="PX"/>
    <property type="match status" value="1"/>
</dbReference>
<dbReference type="PROSITE" id="PS50195">
    <property type="entry name" value="PX"/>
    <property type="match status" value="1"/>
</dbReference>
<evidence type="ECO:0000259" key="11">
    <source>
        <dbReference type="PROSITE" id="PS50195"/>
    </source>
</evidence>
<protein>
    <recommendedName>
        <fullName evidence="5">Sorting nexin MVP1</fullName>
    </recommendedName>
</protein>
<dbReference type="GO" id="GO:0042147">
    <property type="term" value="P:retrograde transport, endosome to Golgi"/>
    <property type="evidence" value="ECO:0007669"/>
    <property type="project" value="InterPro"/>
</dbReference>
<comment type="similarity">
    <text evidence="4">Belongs to the sorting nexin family.</text>
</comment>
<reference evidence="12 13" key="1">
    <citation type="journal article" date="2018" name="Sci. Rep.">
        <title>Genome sequence of the cauliflower mushroom Sparassis crispa (Hanabiratake) and its association with beneficial usage.</title>
        <authorList>
            <person name="Kiyama R."/>
            <person name="Furutani Y."/>
            <person name="Kawaguchi K."/>
            <person name="Nakanishi T."/>
        </authorList>
    </citation>
    <scope>NUCLEOTIDE SEQUENCE [LARGE SCALE GENOMIC DNA]</scope>
</reference>
<proteinExistence type="inferred from homology"/>
<dbReference type="Pfam" id="PF19566">
    <property type="entry name" value="Snx8_BAR_dom"/>
    <property type="match status" value="1"/>
</dbReference>
<keyword evidence="6" id="KW-0813">Transport</keyword>
<feature type="domain" description="PX" evidence="11">
    <location>
        <begin position="233"/>
        <end position="339"/>
    </location>
</feature>
<dbReference type="Proteomes" id="UP000287166">
    <property type="component" value="Unassembled WGS sequence"/>
</dbReference>
<keyword evidence="8" id="KW-0653">Protein transport</keyword>
<evidence type="ECO:0000256" key="9">
    <source>
        <dbReference type="ARBA" id="ARBA00023136"/>
    </source>
</evidence>
<evidence type="ECO:0000313" key="12">
    <source>
        <dbReference type="EMBL" id="GBE86450.1"/>
    </source>
</evidence>
<keyword evidence="9" id="KW-0472">Membrane</keyword>
<dbReference type="InterPro" id="IPR027267">
    <property type="entry name" value="AH/BAR_dom_sf"/>
</dbReference>
<dbReference type="PANTHER" id="PTHR47554">
    <property type="entry name" value="SORTING NEXIN MVP1"/>
    <property type="match status" value="1"/>
</dbReference>
<dbReference type="OrthoDB" id="10064318at2759"/>
<sequence length="604" mass="67049">MFNAPRPVQPYGGSSTNAFGASLVTESPLIHSVYDDGLDPWSAAPSPAPPAFPSASLGFSSVIGDATVPPIYNQAFTAVDPSNSGEISVNALSRVLGTSSLSASTIDKIVSLVSSRPRVSKLEFIVALALIALAQTGKDVSVERVAALAQENALPEPTLDLTSLNPSTSGFGQYTDAVRHVPTRAYTTEDPWSAARMSSGVGVSTTPNGNNSLNNGAPSSISGTGLPREWWKKQETVYVNVLGQQGFLLNRYLVYEISTDRGAPVPRRYSEFVFLWDCLVKRYPFRLLPALPPKRIGPDESFLEQRRKGLARFLNFVINHPVIKEDGLLTVFLTEPSLEAWRKHSSISYEEESASKRVDRVEEMSIPSDLEDKLAIVRGKIGFLIEHWQKICMLAERVVRRREGEAADLSRLTNTVKSLVEVNARCWRGDECELCEGVRQGFVQVAVHTQKQADTLEHRSRSMLYSTLEALKGQRDLYLAMRDLFIRHDRLSVDQVERLKKNVEKNSLKLEGVRQAQKEGWEHEADRIAGLVEKDQASIGALLNRRVFIRACMWHELRVVLHNRENALVTQAVQAFAREETDFTEGVVANWASMVEDVAGMPFE</sequence>
<dbReference type="InterPro" id="IPR045734">
    <property type="entry name" value="Snx8_BAR_dom"/>
</dbReference>
<dbReference type="GeneID" id="38783367"/>
<evidence type="ECO:0000256" key="10">
    <source>
        <dbReference type="SAM" id="MobiDB-lite"/>
    </source>
</evidence>
<dbReference type="InterPro" id="IPR011992">
    <property type="entry name" value="EF-hand-dom_pair"/>
</dbReference>
<comment type="subcellular location">
    <subcellularLocation>
        <location evidence="3">Cytoplasm</location>
    </subcellularLocation>
    <subcellularLocation>
        <location evidence="2">Membrane</location>
        <topology evidence="2">Peripheral membrane protein</topology>
        <orientation evidence="2">Cytoplasmic side</orientation>
    </subcellularLocation>
</comment>
<name>A0A401GW77_9APHY</name>
<comment type="function">
    <text evidence="1">Required for vacuolar protein sorting.</text>
</comment>
<evidence type="ECO:0000256" key="1">
    <source>
        <dbReference type="ARBA" id="ARBA00002474"/>
    </source>
</evidence>
<dbReference type="FunCoup" id="A0A401GW77">
    <property type="interactions" value="78"/>
</dbReference>
<gene>
    <name evidence="12" type="ORF">SCP_0903290</name>
</gene>
<dbReference type="AlphaFoldDB" id="A0A401GW77"/>
<dbReference type="Gene3D" id="1.20.1270.60">
    <property type="entry name" value="Arfaptin homology (AH) domain/BAR domain"/>
    <property type="match status" value="1"/>
</dbReference>
<keyword evidence="13" id="KW-1185">Reference proteome</keyword>
<dbReference type="GO" id="GO:0016020">
    <property type="term" value="C:membrane"/>
    <property type="evidence" value="ECO:0007669"/>
    <property type="project" value="UniProtKB-SubCell"/>
</dbReference>
<dbReference type="InterPro" id="IPR000261">
    <property type="entry name" value="EH_dom"/>
</dbReference>
<dbReference type="EMBL" id="BFAD01000009">
    <property type="protein sequence ID" value="GBE86450.1"/>
    <property type="molecule type" value="Genomic_DNA"/>
</dbReference>
<dbReference type="SUPFAM" id="SSF47473">
    <property type="entry name" value="EF-hand"/>
    <property type="match status" value="1"/>
</dbReference>
<dbReference type="RefSeq" id="XP_027617363.1">
    <property type="nucleotide sequence ID" value="XM_027761562.1"/>
</dbReference>
<dbReference type="InParanoid" id="A0A401GW77"/>
<evidence type="ECO:0000256" key="5">
    <source>
        <dbReference type="ARBA" id="ARBA00014268"/>
    </source>
</evidence>
<feature type="region of interest" description="Disordered" evidence="10">
    <location>
        <begin position="197"/>
        <end position="218"/>
    </location>
</feature>
<dbReference type="SUPFAM" id="SSF64268">
    <property type="entry name" value="PX domain"/>
    <property type="match status" value="1"/>
</dbReference>
<evidence type="ECO:0000256" key="2">
    <source>
        <dbReference type="ARBA" id="ARBA00004287"/>
    </source>
</evidence>
<dbReference type="InterPro" id="IPR001683">
    <property type="entry name" value="PX_dom"/>
</dbReference>
<evidence type="ECO:0000256" key="7">
    <source>
        <dbReference type="ARBA" id="ARBA00022490"/>
    </source>
</evidence>
<dbReference type="InterPro" id="IPR028662">
    <property type="entry name" value="SNX8/Mvp1"/>
</dbReference>
<dbReference type="Gene3D" id="1.10.238.10">
    <property type="entry name" value="EF-hand"/>
    <property type="match status" value="1"/>
</dbReference>
<dbReference type="GO" id="GO:0005829">
    <property type="term" value="C:cytosol"/>
    <property type="evidence" value="ECO:0007669"/>
    <property type="project" value="GOC"/>
</dbReference>
<evidence type="ECO:0000256" key="3">
    <source>
        <dbReference type="ARBA" id="ARBA00004496"/>
    </source>
</evidence>
<comment type="caution">
    <text evidence="12">The sequence shown here is derived from an EMBL/GenBank/DDBJ whole genome shotgun (WGS) entry which is preliminary data.</text>
</comment>
<organism evidence="12 13">
    <name type="scientific">Sparassis crispa</name>
    <dbReference type="NCBI Taxonomy" id="139825"/>
    <lineage>
        <taxon>Eukaryota</taxon>
        <taxon>Fungi</taxon>
        <taxon>Dikarya</taxon>
        <taxon>Basidiomycota</taxon>
        <taxon>Agaricomycotina</taxon>
        <taxon>Agaricomycetes</taxon>
        <taxon>Polyporales</taxon>
        <taxon>Sparassidaceae</taxon>
        <taxon>Sparassis</taxon>
    </lineage>
</organism>
<evidence type="ECO:0000256" key="6">
    <source>
        <dbReference type="ARBA" id="ARBA00022448"/>
    </source>
</evidence>